<evidence type="ECO:0000256" key="2">
    <source>
        <dbReference type="ARBA" id="ARBA00008203"/>
    </source>
</evidence>
<evidence type="ECO:0000259" key="12">
    <source>
        <dbReference type="Pfam" id="PF20520"/>
    </source>
</evidence>
<proteinExistence type="inferred from homology"/>
<dbReference type="OrthoDB" id="9985059at2759"/>
<evidence type="ECO:0000256" key="7">
    <source>
        <dbReference type="ARBA" id="ARBA00022989"/>
    </source>
</evidence>
<dbReference type="AlphaFoldDB" id="A0A084AQ04"/>
<comment type="similarity">
    <text evidence="2">Belongs to the BIG1 family.</text>
</comment>
<evidence type="ECO:0000313" key="13">
    <source>
        <dbReference type="EMBL" id="KEY67383.1"/>
    </source>
</evidence>
<dbReference type="InterPro" id="IPR037654">
    <property type="entry name" value="Big1"/>
</dbReference>
<protein>
    <recommendedName>
        <fullName evidence="3">Protein BIG1</fullName>
    </recommendedName>
</protein>
<dbReference type="GO" id="GO:0005789">
    <property type="term" value="C:endoplasmic reticulum membrane"/>
    <property type="evidence" value="ECO:0007669"/>
    <property type="project" value="UniProtKB-SubCell"/>
</dbReference>
<sequence length="272" mass="29454">MRLQTLVGALACAGSSAAFSDSTPFALWSTSTFANTPSQKQIQTSSAVSQFVKDVLAECPTDRYLLVAQPGANAADLRSSSGCALPSLCKAARDPRLKDQYVVSEVIGEVERDGLAAYIESACSEKQKPFTVDEVTLSPLGNGDRASTLTEHDAILAGGLEKTTLGDSYTILYLSTPGEGTTYEAEFAEPLRMELKRNVQQSFARRQSNETDWNRLPLFQKYQFFTPGIFMGLVTAIVIVSILYVGLSALASLEVSYGAFEKDMSPMAQKKQ</sequence>
<accession>A0A084AQ04</accession>
<dbReference type="EMBL" id="KL648622">
    <property type="protein sequence ID" value="KEY67383.1"/>
    <property type="molecule type" value="Genomic_DNA"/>
</dbReference>
<dbReference type="Pfam" id="PF20520">
    <property type="entry name" value="Ac45-VOA1_TM"/>
    <property type="match status" value="1"/>
</dbReference>
<keyword evidence="14" id="KW-1185">Reference proteome</keyword>
<comment type="subcellular location">
    <subcellularLocation>
        <location evidence="1">Endoplasmic reticulum membrane</location>
        <topology evidence="1">Single-pass type I membrane protein</topology>
    </subcellularLocation>
</comment>
<dbReference type="GO" id="GO:0006078">
    <property type="term" value="P:(1-&gt;6)-beta-D-glucan biosynthetic process"/>
    <property type="evidence" value="ECO:0007669"/>
    <property type="project" value="TreeGrafter"/>
</dbReference>
<evidence type="ECO:0000256" key="9">
    <source>
        <dbReference type="ARBA" id="ARBA00023316"/>
    </source>
</evidence>
<evidence type="ECO:0000256" key="11">
    <source>
        <dbReference type="SAM" id="SignalP"/>
    </source>
</evidence>
<feature type="chain" id="PRO_5001771028" description="Protein BIG1" evidence="11">
    <location>
        <begin position="19"/>
        <end position="272"/>
    </location>
</feature>
<evidence type="ECO:0000256" key="5">
    <source>
        <dbReference type="ARBA" id="ARBA00022729"/>
    </source>
</evidence>
<dbReference type="Proteomes" id="UP000028045">
    <property type="component" value="Unassembled WGS sequence"/>
</dbReference>
<keyword evidence="8 10" id="KW-0472">Membrane</keyword>
<dbReference type="PANTHER" id="PTHR28285">
    <property type="entry name" value="PROTEIN BIG1"/>
    <property type="match status" value="1"/>
</dbReference>
<gene>
    <name evidence="13" type="ORF">S7711_07593</name>
</gene>
<dbReference type="GO" id="GO:0009272">
    <property type="term" value="P:fungal-type cell wall biogenesis"/>
    <property type="evidence" value="ECO:0007669"/>
    <property type="project" value="TreeGrafter"/>
</dbReference>
<dbReference type="PANTHER" id="PTHR28285:SF1">
    <property type="entry name" value="PROTEIN BIG1"/>
    <property type="match status" value="1"/>
</dbReference>
<organism evidence="13 14">
    <name type="scientific">Stachybotrys chartarum (strain CBS 109288 / IBT 7711)</name>
    <name type="common">Toxic black mold</name>
    <name type="synonym">Stilbospora chartarum</name>
    <dbReference type="NCBI Taxonomy" id="1280523"/>
    <lineage>
        <taxon>Eukaryota</taxon>
        <taxon>Fungi</taxon>
        <taxon>Dikarya</taxon>
        <taxon>Ascomycota</taxon>
        <taxon>Pezizomycotina</taxon>
        <taxon>Sordariomycetes</taxon>
        <taxon>Hypocreomycetidae</taxon>
        <taxon>Hypocreales</taxon>
        <taxon>Stachybotryaceae</taxon>
        <taxon>Stachybotrys</taxon>
    </lineage>
</organism>
<keyword evidence="6" id="KW-0256">Endoplasmic reticulum</keyword>
<name>A0A084AQ04_STACB</name>
<evidence type="ECO:0000256" key="6">
    <source>
        <dbReference type="ARBA" id="ARBA00022824"/>
    </source>
</evidence>
<feature type="domain" description="V-type proton ATPase subunit S1/VOA1 transmembrane" evidence="12">
    <location>
        <begin position="223"/>
        <end position="262"/>
    </location>
</feature>
<keyword evidence="5 11" id="KW-0732">Signal</keyword>
<evidence type="ECO:0000256" key="10">
    <source>
        <dbReference type="SAM" id="Phobius"/>
    </source>
</evidence>
<feature type="transmembrane region" description="Helical" evidence="10">
    <location>
        <begin position="224"/>
        <end position="247"/>
    </location>
</feature>
<dbReference type="InterPro" id="IPR046756">
    <property type="entry name" value="VAS1/VOA1_TM"/>
</dbReference>
<keyword evidence="7 10" id="KW-1133">Transmembrane helix</keyword>
<dbReference type="GO" id="GO:0071555">
    <property type="term" value="P:cell wall organization"/>
    <property type="evidence" value="ECO:0007669"/>
    <property type="project" value="UniProtKB-KW"/>
</dbReference>
<evidence type="ECO:0000313" key="14">
    <source>
        <dbReference type="Proteomes" id="UP000028045"/>
    </source>
</evidence>
<feature type="signal peptide" evidence="11">
    <location>
        <begin position="1"/>
        <end position="18"/>
    </location>
</feature>
<reference evidence="13 14" key="1">
    <citation type="journal article" date="2014" name="BMC Genomics">
        <title>Comparative genome sequencing reveals chemotype-specific gene clusters in the toxigenic black mold Stachybotrys.</title>
        <authorList>
            <person name="Semeiks J."/>
            <person name="Borek D."/>
            <person name="Otwinowski Z."/>
            <person name="Grishin N.V."/>
        </authorList>
    </citation>
    <scope>NUCLEOTIDE SEQUENCE [LARGE SCALE GENOMIC DNA]</scope>
    <source>
        <strain evidence="14">CBS 109288 / IBT 7711</strain>
    </source>
</reference>
<dbReference type="HOGENOM" id="CLU_062461_0_0_1"/>
<evidence type="ECO:0000256" key="4">
    <source>
        <dbReference type="ARBA" id="ARBA00022692"/>
    </source>
</evidence>
<evidence type="ECO:0000256" key="3">
    <source>
        <dbReference type="ARBA" id="ARBA00022089"/>
    </source>
</evidence>
<keyword evidence="9" id="KW-0961">Cell wall biogenesis/degradation</keyword>
<evidence type="ECO:0000256" key="8">
    <source>
        <dbReference type="ARBA" id="ARBA00023136"/>
    </source>
</evidence>
<keyword evidence="4 10" id="KW-0812">Transmembrane</keyword>
<evidence type="ECO:0000256" key="1">
    <source>
        <dbReference type="ARBA" id="ARBA00004115"/>
    </source>
</evidence>